<proteinExistence type="predicted"/>
<protein>
    <recommendedName>
        <fullName evidence="1">TLDc domain-containing protein</fullName>
    </recommendedName>
</protein>
<organism evidence="2 3">
    <name type="scientific">Entamoeba histolytica HM-3:IMSS</name>
    <dbReference type="NCBI Taxonomy" id="885315"/>
    <lineage>
        <taxon>Eukaryota</taxon>
        <taxon>Amoebozoa</taxon>
        <taxon>Evosea</taxon>
        <taxon>Archamoebae</taxon>
        <taxon>Mastigamoebida</taxon>
        <taxon>Entamoebidae</taxon>
        <taxon>Entamoeba</taxon>
    </lineage>
</organism>
<reference evidence="2 3" key="1">
    <citation type="submission" date="2013-01" db="EMBL/GenBank/DDBJ databases">
        <authorList>
            <person name="Inman J."/>
            <person name="Zafar N."/>
            <person name="Lorenzi H."/>
            <person name="Caler E."/>
        </authorList>
    </citation>
    <scope>NUCLEOTIDE SEQUENCE [LARGE SCALE GENOMIC DNA]</scope>
    <source>
        <strain evidence="2 3">HM-3:IMSS</strain>
    </source>
</reference>
<dbReference type="EMBL" id="KB637634">
    <property type="protein sequence ID" value="EMS15636.1"/>
    <property type="molecule type" value="Genomic_DNA"/>
</dbReference>
<name>M7WCK6_ENTHI</name>
<dbReference type="InterPro" id="IPR006571">
    <property type="entry name" value="TLDc_dom"/>
</dbReference>
<accession>M7WCK6</accession>
<dbReference type="Proteomes" id="UP000030780">
    <property type="component" value="Unassembled WGS sequence"/>
</dbReference>
<dbReference type="VEuPathDB" id="AmoebaDB:KM1_032450"/>
<evidence type="ECO:0000313" key="2">
    <source>
        <dbReference type="EMBL" id="EMS15636.1"/>
    </source>
</evidence>
<sequence>MCTSVFNQRIINKEHIIIIIEDTNGNKFGGYVNVKIDKIDNWINDPKSFLFSIETKRRIQRMKKFDIKYLEDAFWLYDQSSNYLFTFGCDIYVYKESYKTKSYCKQRSYEYKGITNALC</sequence>
<evidence type="ECO:0000313" key="3">
    <source>
        <dbReference type="Proteomes" id="UP000030780"/>
    </source>
</evidence>
<feature type="domain" description="TLDc" evidence="1">
    <location>
        <begin position="5"/>
        <end position="93"/>
    </location>
</feature>
<dbReference type="Pfam" id="PF07534">
    <property type="entry name" value="TLD"/>
    <property type="match status" value="1"/>
</dbReference>
<evidence type="ECO:0000259" key="1">
    <source>
        <dbReference type="Pfam" id="PF07534"/>
    </source>
</evidence>
<gene>
    <name evidence="2" type="ORF">KM1_032450</name>
</gene>
<dbReference type="AlphaFoldDB" id="M7WCK6"/>